<comment type="similarity">
    <text evidence="2">Belongs to the mitochondrion-specific ribosomal protein mS41 family.</text>
</comment>
<evidence type="ECO:0000256" key="2">
    <source>
        <dbReference type="ARBA" id="ARBA00010492"/>
    </source>
</evidence>
<accession>A0A0L6UUJ5</accession>
<reference evidence="6 7" key="1">
    <citation type="submission" date="2015-08" db="EMBL/GenBank/DDBJ databases">
        <title>Next Generation Sequencing and Analysis of the Genome of Puccinia sorghi L Schw, the Causal Agent of Maize Common Rust.</title>
        <authorList>
            <person name="Rochi L."/>
            <person name="Burguener G."/>
            <person name="Darino M."/>
            <person name="Turjanski A."/>
            <person name="Kreff E."/>
            <person name="Dieguez M.J."/>
            <person name="Sacco F."/>
        </authorList>
    </citation>
    <scope>NUCLEOTIDE SEQUENCE [LARGE SCALE GENOMIC DNA]</scope>
    <source>
        <strain evidence="6 7">RO10H11247</strain>
    </source>
</reference>
<comment type="subcellular location">
    <subcellularLocation>
        <location evidence="1">Mitochondrion</location>
    </subcellularLocation>
</comment>
<protein>
    <recommendedName>
        <fullName evidence="4">Small ribosomal subunit protein mS41</fullName>
    </recommendedName>
</protein>
<dbReference type="InterPro" id="IPR039603">
    <property type="entry name" value="Ribosomal_mS41"/>
</dbReference>
<evidence type="ECO:0000259" key="5">
    <source>
        <dbReference type="Pfam" id="PF09597"/>
    </source>
</evidence>
<gene>
    <name evidence="6" type="ORF">VP01_3647g2</name>
</gene>
<dbReference type="Proteomes" id="UP000037035">
    <property type="component" value="Unassembled WGS sequence"/>
</dbReference>
<sequence>MSLRTYFRKLIHTGKPPRLPAQHHQITNVSSFLTAIKRPNLIQLDNWEELFLKPKEQPQIKQLIPKERRYLFRAIELFRHGLDPNLFAIPPKKPKKFRG</sequence>
<evidence type="ECO:0000256" key="3">
    <source>
        <dbReference type="ARBA" id="ARBA00023128"/>
    </source>
</evidence>
<comment type="caution">
    <text evidence="6">The sequence shown here is derived from an EMBL/GenBank/DDBJ whole genome shotgun (WGS) entry which is preliminary data.</text>
</comment>
<evidence type="ECO:0000313" key="7">
    <source>
        <dbReference type="Proteomes" id="UP000037035"/>
    </source>
</evidence>
<proteinExistence type="inferred from homology"/>
<name>A0A0L6UUJ5_9BASI</name>
<dbReference type="VEuPathDB" id="FungiDB:VP01_3647g2"/>
<keyword evidence="7" id="KW-1185">Reference proteome</keyword>
<dbReference type="OrthoDB" id="18595at2759"/>
<organism evidence="6 7">
    <name type="scientific">Puccinia sorghi</name>
    <dbReference type="NCBI Taxonomy" id="27349"/>
    <lineage>
        <taxon>Eukaryota</taxon>
        <taxon>Fungi</taxon>
        <taxon>Dikarya</taxon>
        <taxon>Basidiomycota</taxon>
        <taxon>Pucciniomycotina</taxon>
        <taxon>Pucciniomycetes</taxon>
        <taxon>Pucciniales</taxon>
        <taxon>Pucciniaceae</taxon>
        <taxon>Puccinia</taxon>
    </lineage>
</organism>
<dbReference type="InterPro" id="IPR019083">
    <property type="entry name" value="SAM_Ribosomal_mS41"/>
</dbReference>
<feature type="domain" description="Small ribosomal subunit protein mS41 SAM" evidence="5">
    <location>
        <begin position="18"/>
        <end position="81"/>
    </location>
</feature>
<dbReference type="STRING" id="27349.A0A0L6UUJ5"/>
<keyword evidence="3" id="KW-0496">Mitochondrion</keyword>
<dbReference type="EMBL" id="LAVV01008665">
    <property type="protein sequence ID" value="KNZ52213.1"/>
    <property type="molecule type" value="Genomic_DNA"/>
</dbReference>
<dbReference type="GO" id="GO:0005739">
    <property type="term" value="C:mitochondrion"/>
    <property type="evidence" value="ECO:0007669"/>
    <property type="project" value="UniProtKB-SubCell"/>
</dbReference>
<evidence type="ECO:0000256" key="4">
    <source>
        <dbReference type="ARBA" id="ARBA00035129"/>
    </source>
</evidence>
<dbReference type="PANTHER" id="PTHR28235">
    <property type="entry name" value="PROTEIN FYV4, MITOCHONDRIAL"/>
    <property type="match status" value="1"/>
</dbReference>
<dbReference type="PANTHER" id="PTHR28235:SF1">
    <property type="entry name" value="SMALL RIBOSOMAL SUBUNIT PROTEIN MS41"/>
    <property type="match status" value="1"/>
</dbReference>
<dbReference type="AlphaFoldDB" id="A0A0L6UUJ5"/>
<evidence type="ECO:0000313" key="6">
    <source>
        <dbReference type="EMBL" id="KNZ52213.1"/>
    </source>
</evidence>
<evidence type="ECO:0000256" key="1">
    <source>
        <dbReference type="ARBA" id="ARBA00004173"/>
    </source>
</evidence>
<dbReference type="Pfam" id="PF09597">
    <property type="entry name" value="SAM_Ribosomal_mS41"/>
    <property type="match status" value="1"/>
</dbReference>